<dbReference type="InterPro" id="IPR015020">
    <property type="entry name" value="Rv2525c-like_Glyco_Hydro-like"/>
</dbReference>
<dbReference type="SUPFAM" id="SSF51445">
    <property type="entry name" value="(Trans)glycosidases"/>
    <property type="match status" value="1"/>
</dbReference>
<keyword evidence="1" id="KW-0732">Signal</keyword>
<dbReference type="Pfam" id="PF08924">
    <property type="entry name" value="Rv2525c_GlyHyd-like"/>
    <property type="match status" value="1"/>
</dbReference>
<dbReference type="Gene3D" id="3.20.20.80">
    <property type="entry name" value="Glycosidases"/>
    <property type="match status" value="1"/>
</dbReference>
<dbReference type="InterPro" id="IPR017853">
    <property type="entry name" value="GH"/>
</dbReference>
<evidence type="ECO:0000313" key="3">
    <source>
        <dbReference type="EMBL" id="WUQ84916.1"/>
    </source>
</evidence>
<dbReference type="RefSeq" id="WP_328955732.1">
    <property type="nucleotide sequence ID" value="NZ_CP108110.1"/>
</dbReference>
<evidence type="ECO:0000313" key="4">
    <source>
        <dbReference type="Proteomes" id="UP001432222"/>
    </source>
</evidence>
<reference evidence="3" key="1">
    <citation type="submission" date="2022-10" db="EMBL/GenBank/DDBJ databases">
        <title>The complete genomes of actinobacterial strains from the NBC collection.</title>
        <authorList>
            <person name="Joergensen T.S."/>
            <person name="Alvarez Arevalo M."/>
            <person name="Sterndorff E.B."/>
            <person name="Faurdal D."/>
            <person name="Vuksanovic O."/>
            <person name="Mourched A.-S."/>
            <person name="Charusanti P."/>
            <person name="Shaw S."/>
            <person name="Blin K."/>
            <person name="Weber T."/>
        </authorList>
    </citation>
    <scope>NUCLEOTIDE SEQUENCE</scope>
    <source>
        <strain evidence="3">NBC_00222</strain>
    </source>
</reference>
<feature type="chain" id="PRO_5045191562" evidence="1">
    <location>
        <begin position="28"/>
        <end position="292"/>
    </location>
</feature>
<name>A0ABZ1U446_9ACTN</name>
<organism evidence="3 4">
    <name type="scientific">Kitasatospora purpeofusca</name>
    <dbReference type="NCBI Taxonomy" id="67352"/>
    <lineage>
        <taxon>Bacteria</taxon>
        <taxon>Bacillati</taxon>
        <taxon>Actinomycetota</taxon>
        <taxon>Actinomycetes</taxon>
        <taxon>Kitasatosporales</taxon>
        <taxon>Streptomycetaceae</taxon>
        <taxon>Kitasatospora</taxon>
    </lineage>
</organism>
<dbReference type="Proteomes" id="UP001432222">
    <property type="component" value="Chromosome"/>
</dbReference>
<feature type="domain" description="Rv2525c-like glycoside hydrolase-like" evidence="2">
    <location>
        <begin position="78"/>
        <end position="286"/>
    </location>
</feature>
<evidence type="ECO:0000259" key="2">
    <source>
        <dbReference type="Pfam" id="PF08924"/>
    </source>
</evidence>
<evidence type="ECO:0000256" key="1">
    <source>
        <dbReference type="SAM" id="SignalP"/>
    </source>
</evidence>
<feature type="signal peptide" evidence="1">
    <location>
        <begin position="1"/>
        <end position="27"/>
    </location>
</feature>
<accession>A0ABZ1U446</accession>
<keyword evidence="4" id="KW-1185">Reference proteome</keyword>
<protein>
    <submittedName>
        <fullName evidence="3">DUF1906 domain-containing protein</fullName>
    </submittedName>
</protein>
<dbReference type="EMBL" id="CP108110">
    <property type="protein sequence ID" value="WUQ84916.1"/>
    <property type="molecule type" value="Genomic_DNA"/>
</dbReference>
<sequence>MRYLRPAALAAASFVLLLAAGGPGASADETAPVVAAVPRIRATVLPDRVGPPAARARDLFTGAAFDACTAPPLETMRAWRDSSPYGAVGIYTSGSQRGCAQPRLGADWVRQARAMGWRFLPVHVGLQAPCSELSRKPKRIDPARAVQQGREEAVEAVRGLKAVGLGKGSPVFLDIEAYPLRDPACGQAVVDFTLGWTQALHLAGYGSGFYSSLDSGIADLAAAARAGSAPLPDTLWYARWDDRADTAGGGALAPDLWALRQRVHQYRGNVEETYGGATLTVDRNQVDAPLAG</sequence>
<gene>
    <name evidence="3" type="ORF">OHA16_19265</name>
</gene>
<proteinExistence type="predicted"/>